<dbReference type="RefSeq" id="XP_009012949.1">
    <property type="nucleotide sequence ID" value="XM_009014701.1"/>
</dbReference>
<dbReference type="OrthoDB" id="366284at2759"/>
<dbReference type="InterPro" id="IPR007320">
    <property type="entry name" value="PDCD2_C"/>
</dbReference>
<dbReference type="InterPro" id="IPR052815">
    <property type="entry name" value="PDCD2-like_regulator"/>
</dbReference>
<reference evidence="5" key="1">
    <citation type="submission" date="2012-12" db="EMBL/GenBank/DDBJ databases">
        <authorList>
            <person name="Hellsten U."/>
            <person name="Grimwood J."/>
            <person name="Chapman J.A."/>
            <person name="Shapiro H."/>
            <person name="Aerts A."/>
            <person name="Otillar R.P."/>
            <person name="Terry A.Y."/>
            <person name="Boore J.L."/>
            <person name="Simakov O."/>
            <person name="Marletaz F."/>
            <person name="Cho S.-J."/>
            <person name="Edsinger-Gonzales E."/>
            <person name="Havlak P."/>
            <person name="Kuo D.-H."/>
            <person name="Larsson T."/>
            <person name="Lv J."/>
            <person name="Arendt D."/>
            <person name="Savage R."/>
            <person name="Osoegawa K."/>
            <person name="de Jong P."/>
            <person name="Lindberg D.R."/>
            <person name="Seaver E.C."/>
            <person name="Weisblat D.A."/>
            <person name="Putnam N.H."/>
            <person name="Grigoriev I.V."/>
            <person name="Rokhsar D.S."/>
        </authorList>
    </citation>
    <scope>NUCLEOTIDE SEQUENCE</scope>
</reference>
<sequence>MIRTLLGLCDPSSRYDESSSDYFINRLGGKPDWLDNSPEIKDIECDNCHGTSMLFICQLYCPMQGSVNHRVLYFFVCPREVCNKSCKSWAVIRCQTNKPEVPEVHTESVVKINSAFNEFDFDSMNWDAPADETATTTTMMTSDNFPLNSNANNVLNNVAAIKPTFGAHSRESQTTNKSTTPRNILSTDNNSSINIETGSTKVPSREEKTNEHQMNSVGEDMLRLSLQENLPISTMTDPETEKIIKSSVFKDYLIGDVGEPHPKEVSNFDKLVHERLMFKPMYIDVIEEMDDDDEDDEDLDDDDGGDGGSWKEGQGDNMRGCFEDKDLKNFNSGLGSKCTMDSSEDFKLYDMSDIQQEFFERVRKYPKQIIRYSYKGKPLYYNKPIKPDEIPKCECGCSREFEVQLLPTIINYLAVVCTEEKRTTPIFENVDFGSVYVYTCPRNCWSSEGMTYRREYVEIQVDRGLDEICRSSSDRPTRRGRYKF</sequence>
<dbReference type="AlphaFoldDB" id="T1FS69"/>
<dbReference type="GeneID" id="20211666"/>
<dbReference type="EnsemblMetazoa" id="HelroT190664">
    <property type="protein sequence ID" value="HelroP190664"/>
    <property type="gene ID" value="HelroG190664"/>
</dbReference>
<feature type="domain" description="Programmed cell death protein 2 C-terminal" evidence="2">
    <location>
        <begin position="355"/>
        <end position="460"/>
    </location>
</feature>
<dbReference type="EMBL" id="KB096023">
    <property type="protein sequence ID" value="ESO08927.1"/>
    <property type="molecule type" value="Genomic_DNA"/>
</dbReference>
<keyword evidence="5" id="KW-1185">Reference proteome</keyword>
<dbReference type="InParanoid" id="T1FS69"/>
<dbReference type="EMBL" id="AMQM01003112">
    <property type="status" value="NOT_ANNOTATED_CDS"/>
    <property type="molecule type" value="Genomic_DNA"/>
</dbReference>
<dbReference type="HOGENOM" id="CLU_034893_1_0_1"/>
<feature type="region of interest" description="Disordered" evidence="1">
    <location>
        <begin position="291"/>
        <end position="317"/>
    </location>
</feature>
<dbReference type="CTD" id="20211666"/>
<dbReference type="Pfam" id="PF04194">
    <property type="entry name" value="PDCD2_C"/>
    <property type="match status" value="1"/>
</dbReference>
<accession>T1FS69</accession>
<evidence type="ECO:0000256" key="1">
    <source>
        <dbReference type="SAM" id="MobiDB-lite"/>
    </source>
</evidence>
<protein>
    <recommendedName>
        <fullName evidence="2">Programmed cell death protein 2 C-terminal domain-containing protein</fullName>
    </recommendedName>
</protein>
<name>T1FS69_HELRO</name>
<feature type="compositionally biased region" description="Polar residues" evidence="1">
    <location>
        <begin position="172"/>
        <end position="202"/>
    </location>
</feature>
<organism evidence="4 5">
    <name type="scientific">Helobdella robusta</name>
    <name type="common">Californian leech</name>
    <dbReference type="NCBI Taxonomy" id="6412"/>
    <lineage>
        <taxon>Eukaryota</taxon>
        <taxon>Metazoa</taxon>
        <taxon>Spiralia</taxon>
        <taxon>Lophotrochozoa</taxon>
        <taxon>Annelida</taxon>
        <taxon>Clitellata</taxon>
        <taxon>Hirudinea</taxon>
        <taxon>Rhynchobdellida</taxon>
        <taxon>Glossiphoniidae</taxon>
        <taxon>Helobdella</taxon>
    </lineage>
</organism>
<reference evidence="3 5" key="2">
    <citation type="journal article" date="2013" name="Nature">
        <title>Insights into bilaterian evolution from three spiralian genomes.</title>
        <authorList>
            <person name="Simakov O."/>
            <person name="Marletaz F."/>
            <person name="Cho S.J."/>
            <person name="Edsinger-Gonzales E."/>
            <person name="Havlak P."/>
            <person name="Hellsten U."/>
            <person name="Kuo D.H."/>
            <person name="Larsson T."/>
            <person name="Lv J."/>
            <person name="Arendt D."/>
            <person name="Savage R."/>
            <person name="Osoegawa K."/>
            <person name="de Jong P."/>
            <person name="Grimwood J."/>
            <person name="Chapman J.A."/>
            <person name="Shapiro H."/>
            <person name="Aerts A."/>
            <person name="Otillar R.P."/>
            <person name="Terry A.Y."/>
            <person name="Boore J.L."/>
            <person name="Grigoriev I.V."/>
            <person name="Lindberg D.R."/>
            <person name="Seaver E.C."/>
            <person name="Weisblat D.A."/>
            <person name="Putnam N.H."/>
            <person name="Rokhsar D.S."/>
        </authorList>
    </citation>
    <scope>NUCLEOTIDE SEQUENCE</scope>
</reference>
<evidence type="ECO:0000313" key="3">
    <source>
        <dbReference type="EMBL" id="ESO08927.1"/>
    </source>
</evidence>
<evidence type="ECO:0000313" key="4">
    <source>
        <dbReference type="EnsemblMetazoa" id="HelroP190664"/>
    </source>
</evidence>
<dbReference type="Proteomes" id="UP000015101">
    <property type="component" value="Unassembled WGS sequence"/>
</dbReference>
<dbReference type="GO" id="GO:0006915">
    <property type="term" value="P:apoptotic process"/>
    <property type="evidence" value="ECO:0000318"/>
    <property type="project" value="GO_Central"/>
</dbReference>
<feature type="compositionally biased region" description="Acidic residues" evidence="1">
    <location>
        <begin position="291"/>
        <end position="305"/>
    </location>
</feature>
<dbReference type="PANTHER" id="PTHR46421:SF1">
    <property type="entry name" value="PROGRAMMED CELL DEATH PROTEIN 2-LIKE"/>
    <property type="match status" value="1"/>
</dbReference>
<feature type="region of interest" description="Disordered" evidence="1">
    <location>
        <begin position="166"/>
        <end position="214"/>
    </location>
</feature>
<dbReference type="STRING" id="6412.T1FS69"/>
<evidence type="ECO:0000259" key="2">
    <source>
        <dbReference type="Pfam" id="PF04194"/>
    </source>
</evidence>
<evidence type="ECO:0000313" key="5">
    <source>
        <dbReference type="Proteomes" id="UP000015101"/>
    </source>
</evidence>
<dbReference type="PANTHER" id="PTHR46421">
    <property type="entry name" value="PROGRAMMED CELL DEATH PROTEIN 2-LIKE"/>
    <property type="match status" value="1"/>
</dbReference>
<dbReference type="GO" id="GO:0005737">
    <property type="term" value="C:cytoplasm"/>
    <property type="evidence" value="ECO:0007669"/>
    <property type="project" value="InterPro"/>
</dbReference>
<dbReference type="KEGG" id="hro:HELRODRAFT_190664"/>
<dbReference type="eggNOG" id="KOG2061">
    <property type="taxonomic scope" value="Eukaryota"/>
</dbReference>
<proteinExistence type="predicted"/>
<reference evidence="4" key="3">
    <citation type="submission" date="2015-06" db="UniProtKB">
        <authorList>
            <consortium name="EnsemblMetazoa"/>
        </authorList>
    </citation>
    <scope>IDENTIFICATION</scope>
</reference>
<gene>
    <name evidence="4" type="primary">20211666</name>
    <name evidence="3" type="ORF">HELRODRAFT_190664</name>
</gene>